<dbReference type="InterPro" id="IPR003807">
    <property type="entry name" value="DUF202"/>
</dbReference>
<evidence type="ECO:0000256" key="3">
    <source>
        <dbReference type="ARBA" id="ARBA00022989"/>
    </source>
</evidence>
<evidence type="ECO:0000259" key="7">
    <source>
        <dbReference type="Pfam" id="PF09359"/>
    </source>
</evidence>
<keyword evidence="3" id="KW-1133">Transmembrane helix</keyword>
<dbReference type="GO" id="GO:0006799">
    <property type="term" value="P:polyphosphate biosynthetic process"/>
    <property type="evidence" value="ECO:0007669"/>
    <property type="project" value="UniProtKB-ARBA"/>
</dbReference>
<sequence length="408" mass="45889">VKCHVLRHLPIFAFPNKDGSPHNPAITSVYYDNDNMDLYTGRLLKQDEAIALRVRWYGVPTQPVVYIENKIHYEDWTGEPSTKSRFGLEERRVDAYMSGAYTLDARIKELIAKGAVPRKEIDSMDKLAKDVQRTVKERGLKPMMRTFYNRTAFQLPDSARATCSAVDKNWRRRDVGIEWPFERLPENEVHHFPYSIMEFVHGSVSLLEPLVHMYPYWLYQMGTDIRHRRQYTLLELTRTTVDVPWSTPTNPPMEPKPAFWRDSVASTASSSSAEASASIAPRTALYRQSALVMAPEPANVERRESFVKRVTRRTNSLFSTAGSGLRDGNSRESGGGGEEKTAAAAAAGAAVAAAVNNKVSPAGAPLGYLPPKMRKLMVPTVVEPKVHFANERTFLGWTHYSLFLINGA</sequence>
<dbReference type="Proteomes" id="UP000673691">
    <property type="component" value="Unassembled WGS sequence"/>
</dbReference>
<name>A0A8H8DM74_9FUNG</name>
<protein>
    <submittedName>
        <fullName evidence="8">VTC domain-containing protein</fullName>
    </submittedName>
</protein>
<evidence type="ECO:0000313" key="8">
    <source>
        <dbReference type="EMBL" id="KAG5463476.1"/>
    </source>
</evidence>
<reference evidence="8 9" key="1">
    <citation type="journal article" name="Sci. Rep.">
        <title>Genome-scale phylogenetic analyses confirm Olpidium as the closest living zoosporic fungus to the non-flagellated, terrestrial fungi.</title>
        <authorList>
            <person name="Chang Y."/>
            <person name="Rochon D."/>
            <person name="Sekimoto S."/>
            <person name="Wang Y."/>
            <person name="Chovatia M."/>
            <person name="Sandor L."/>
            <person name="Salamov A."/>
            <person name="Grigoriev I.V."/>
            <person name="Stajich J.E."/>
            <person name="Spatafora J.W."/>
        </authorList>
    </citation>
    <scope>NUCLEOTIDE SEQUENCE [LARGE SCALE GENOMIC DNA]</scope>
    <source>
        <strain evidence="8">S191</strain>
    </source>
</reference>
<evidence type="ECO:0000313" key="9">
    <source>
        <dbReference type="Proteomes" id="UP000673691"/>
    </source>
</evidence>
<proteinExistence type="predicted"/>
<dbReference type="PANTHER" id="PTHR46140">
    <property type="entry name" value="VACUOLAR TRANSPORTER CHAPERONE 1-RELATED"/>
    <property type="match status" value="1"/>
</dbReference>
<evidence type="ECO:0000256" key="2">
    <source>
        <dbReference type="ARBA" id="ARBA00022692"/>
    </source>
</evidence>
<dbReference type="InterPro" id="IPR018966">
    <property type="entry name" value="VTC_domain"/>
</dbReference>
<feature type="non-terminal residue" evidence="8">
    <location>
        <position position="1"/>
    </location>
</feature>
<keyword evidence="2" id="KW-0812">Transmembrane</keyword>
<dbReference type="InterPro" id="IPR042267">
    <property type="entry name" value="VTC_sf"/>
</dbReference>
<keyword evidence="9" id="KW-1185">Reference proteome</keyword>
<feature type="domain" description="VTC" evidence="7">
    <location>
        <begin position="1"/>
        <end position="199"/>
    </location>
</feature>
<evidence type="ECO:0000256" key="4">
    <source>
        <dbReference type="ARBA" id="ARBA00023136"/>
    </source>
</evidence>
<keyword evidence="4" id="KW-0472">Membrane</keyword>
<dbReference type="OrthoDB" id="6493944at2759"/>
<evidence type="ECO:0000256" key="1">
    <source>
        <dbReference type="ARBA" id="ARBA00004127"/>
    </source>
</evidence>
<dbReference type="PANTHER" id="PTHR46140:SF1">
    <property type="entry name" value="VACUOLAR TRANSPORTER CHAPERONE COMPLEX SUBUNIT 4-RELATED"/>
    <property type="match status" value="1"/>
</dbReference>
<organism evidence="8 9">
    <name type="scientific">Olpidium bornovanus</name>
    <dbReference type="NCBI Taxonomy" id="278681"/>
    <lineage>
        <taxon>Eukaryota</taxon>
        <taxon>Fungi</taxon>
        <taxon>Fungi incertae sedis</taxon>
        <taxon>Olpidiomycota</taxon>
        <taxon>Olpidiomycotina</taxon>
        <taxon>Olpidiomycetes</taxon>
        <taxon>Olpidiales</taxon>
        <taxon>Olpidiaceae</taxon>
        <taxon>Olpidium</taxon>
    </lineage>
</organism>
<comment type="caution">
    <text evidence="8">The sequence shown here is derived from an EMBL/GenBank/DDBJ whole genome shotgun (WGS) entry which is preliminary data.</text>
</comment>
<dbReference type="GO" id="GO:0012505">
    <property type="term" value="C:endomembrane system"/>
    <property type="evidence" value="ECO:0007669"/>
    <property type="project" value="UniProtKB-SubCell"/>
</dbReference>
<evidence type="ECO:0000256" key="5">
    <source>
        <dbReference type="SAM" id="MobiDB-lite"/>
    </source>
</evidence>
<feature type="non-terminal residue" evidence="8">
    <location>
        <position position="408"/>
    </location>
</feature>
<dbReference type="InterPro" id="IPR051572">
    <property type="entry name" value="VTC_Complex_Subunit"/>
</dbReference>
<feature type="domain" description="DUF202" evidence="6">
    <location>
        <begin position="385"/>
        <end position="405"/>
    </location>
</feature>
<evidence type="ECO:0000259" key="6">
    <source>
        <dbReference type="Pfam" id="PF02656"/>
    </source>
</evidence>
<dbReference type="EMBL" id="JAEFCI010000540">
    <property type="protein sequence ID" value="KAG5463476.1"/>
    <property type="molecule type" value="Genomic_DNA"/>
</dbReference>
<dbReference type="Gene3D" id="3.20.100.30">
    <property type="entry name" value="VTC, catalytic tunnel domain"/>
    <property type="match status" value="1"/>
</dbReference>
<accession>A0A8H8DM74</accession>
<feature type="region of interest" description="Disordered" evidence="5">
    <location>
        <begin position="317"/>
        <end position="341"/>
    </location>
</feature>
<dbReference type="AlphaFoldDB" id="A0A8H8DM74"/>
<dbReference type="Pfam" id="PF02656">
    <property type="entry name" value="DUF202"/>
    <property type="match status" value="1"/>
</dbReference>
<gene>
    <name evidence="8" type="ORF">BJ554DRAFT_7163</name>
</gene>
<dbReference type="Pfam" id="PF09359">
    <property type="entry name" value="VTC"/>
    <property type="match status" value="1"/>
</dbReference>
<comment type="subcellular location">
    <subcellularLocation>
        <location evidence="1">Endomembrane system</location>
        <topology evidence="1">Multi-pass membrane protein</topology>
    </subcellularLocation>
</comment>